<reference evidence="3" key="1">
    <citation type="submission" date="2010-08" db="EMBL/GenBank/DDBJ databases">
        <authorList>
            <consortium name="Caenorhabditis japonica Sequencing Consortium"/>
            <person name="Wilson R.K."/>
        </authorList>
    </citation>
    <scope>NUCLEOTIDE SEQUENCE [LARGE SCALE GENOMIC DNA]</scope>
    <source>
        <strain evidence="3">DF5081</strain>
    </source>
</reference>
<name>A0A8R1EFD3_CAEJA</name>
<evidence type="ECO:0000256" key="1">
    <source>
        <dbReference type="SAM" id="SignalP"/>
    </source>
</evidence>
<organism evidence="2 3">
    <name type="scientific">Caenorhabditis japonica</name>
    <dbReference type="NCBI Taxonomy" id="281687"/>
    <lineage>
        <taxon>Eukaryota</taxon>
        <taxon>Metazoa</taxon>
        <taxon>Ecdysozoa</taxon>
        <taxon>Nematoda</taxon>
        <taxon>Chromadorea</taxon>
        <taxon>Rhabditida</taxon>
        <taxon>Rhabditina</taxon>
        <taxon>Rhabditomorpha</taxon>
        <taxon>Rhabditoidea</taxon>
        <taxon>Rhabditidae</taxon>
        <taxon>Peloderinae</taxon>
        <taxon>Caenorhabditis</taxon>
    </lineage>
</organism>
<dbReference type="Proteomes" id="UP000005237">
    <property type="component" value="Unassembled WGS sequence"/>
</dbReference>
<evidence type="ECO:0000313" key="2">
    <source>
        <dbReference type="EnsemblMetazoa" id="CJA34242.1"/>
    </source>
</evidence>
<protein>
    <submittedName>
        <fullName evidence="2">Uncharacterized protein</fullName>
    </submittedName>
</protein>
<dbReference type="EnsemblMetazoa" id="CJA34242.1">
    <property type="protein sequence ID" value="CJA34242.1"/>
    <property type="gene ID" value="WBGene00210089"/>
</dbReference>
<evidence type="ECO:0000313" key="3">
    <source>
        <dbReference type="Proteomes" id="UP000005237"/>
    </source>
</evidence>
<sequence>MSWYIQAVYVMFLILSSSFFIDHHTHPDCQNTKSFGSADCELLKEKAKCIQIIETLLVDDVIRLELNISEDVFRENQTFVKPMIEEDVFRCLQSIQDRALRVTEHLRLTIITMMMPYVNTLSERFDEIMRMYSNTSYQDNVAQYVLTLTKPRCRSNYMKTLLEAREVVNSWGGSVEAENYAQNVVSVSKNSDQPPSDNSSRSILKKREGNDEIRMLIDENEEQKHLEEMIKLEKAFIVFQRMNGEDENSMKDEIYI</sequence>
<keyword evidence="3" id="KW-1185">Reference proteome</keyword>
<keyword evidence="1" id="KW-0732">Signal</keyword>
<feature type="chain" id="PRO_5035737063" evidence="1">
    <location>
        <begin position="19"/>
        <end position="256"/>
    </location>
</feature>
<reference evidence="2" key="2">
    <citation type="submission" date="2022-06" db="UniProtKB">
        <authorList>
            <consortium name="EnsemblMetazoa"/>
        </authorList>
    </citation>
    <scope>IDENTIFICATION</scope>
    <source>
        <strain evidence="2">DF5081</strain>
    </source>
</reference>
<accession>A0A8R1EFD3</accession>
<dbReference type="AlphaFoldDB" id="A0A8R1EFD3"/>
<feature type="signal peptide" evidence="1">
    <location>
        <begin position="1"/>
        <end position="18"/>
    </location>
</feature>
<proteinExistence type="predicted"/>